<feature type="repeat" description="Cell wall-binding" evidence="2">
    <location>
        <begin position="72"/>
        <end position="91"/>
    </location>
</feature>
<proteinExistence type="predicted"/>
<comment type="caution">
    <text evidence="3">The sequence shown here is derived from an EMBL/GenBank/DDBJ whole genome shotgun (WGS) entry which is preliminary data.</text>
</comment>
<dbReference type="SUPFAM" id="SSF69360">
    <property type="entry name" value="Cell wall binding repeat"/>
    <property type="match status" value="1"/>
</dbReference>
<evidence type="ECO:0000313" key="3">
    <source>
        <dbReference type="EMBL" id="MCG4767403.1"/>
    </source>
</evidence>
<sequence length="140" mass="16346">YMNSDGSMRSNEWRLDDTGKIRYLCSWGGAYKSRSAKINGRSYTFNSAAEVTNMQWIVMDGQWKLAKNGKIATGWQTWDNNRYYLNADGTMKANESFTDGGKTYFFRSWGGVYKNCWQTWNGKKYYLHDNGAAYQNEWLK</sequence>
<dbReference type="Proteomes" id="UP001199915">
    <property type="component" value="Unassembled WGS sequence"/>
</dbReference>
<feature type="non-terminal residue" evidence="3">
    <location>
        <position position="1"/>
    </location>
</feature>
<reference evidence="3" key="1">
    <citation type="submission" date="2022-01" db="EMBL/GenBank/DDBJ databases">
        <title>Collection of gut derived symbiotic bacterial strains cultured from healthy donors.</title>
        <authorList>
            <person name="Lin H."/>
            <person name="Kohout C."/>
            <person name="Waligurski E."/>
            <person name="Pamer E.G."/>
        </authorList>
    </citation>
    <scope>NUCLEOTIDE SEQUENCE</scope>
    <source>
        <strain evidence="3">DFI.5.49</strain>
    </source>
</reference>
<protein>
    <submittedName>
        <fullName evidence="3">Uncharacterized protein</fullName>
    </submittedName>
</protein>
<keyword evidence="1" id="KW-0677">Repeat</keyword>
<dbReference type="InterPro" id="IPR018337">
    <property type="entry name" value="Cell_wall/Cho-bd_repeat"/>
</dbReference>
<dbReference type="EMBL" id="JAKNFS010000081">
    <property type="protein sequence ID" value="MCG4767403.1"/>
    <property type="molecule type" value="Genomic_DNA"/>
</dbReference>
<accession>A0AAE3JW46</accession>
<dbReference type="Gene3D" id="2.10.270.10">
    <property type="entry name" value="Cholin Binding"/>
    <property type="match status" value="2"/>
</dbReference>
<evidence type="ECO:0000256" key="1">
    <source>
        <dbReference type="ARBA" id="ARBA00022737"/>
    </source>
</evidence>
<feature type="non-terminal residue" evidence="3">
    <location>
        <position position="140"/>
    </location>
</feature>
<dbReference type="Pfam" id="PF01473">
    <property type="entry name" value="Choline_bind_1"/>
    <property type="match status" value="2"/>
</dbReference>
<evidence type="ECO:0000313" key="4">
    <source>
        <dbReference type="Proteomes" id="UP001199915"/>
    </source>
</evidence>
<dbReference type="PROSITE" id="PS51170">
    <property type="entry name" value="CW"/>
    <property type="match status" value="1"/>
</dbReference>
<organism evidence="3 4">
    <name type="scientific">Fusicatenibacter saccharivorans</name>
    <dbReference type="NCBI Taxonomy" id="1150298"/>
    <lineage>
        <taxon>Bacteria</taxon>
        <taxon>Bacillati</taxon>
        <taxon>Bacillota</taxon>
        <taxon>Clostridia</taxon>
        <taxon>Lachnospirales</taxon>
        <taxon>Lachnospiraceae</taxon>
        <taxon>Fusicatenibacter</taxon>
    </lineage>
</organism>
<evidence type="ECO:0000256" key="2">
    <source>
        <dbReference type="PROSITE-ProRule" id="PRU00591"/>
    </source>
</evidence>
<gene>
    <name evidence="3" type="ORF">L0N21_18185</name>
</gene>
<name>A0AAE3JW46_9FIRM</name>
<dbReference type="AlphaFoldDB" id="A0AAE3JW46"/>